<dbReference type="InterPro" id="IPR027417">
    <property type="entry name" value="P-loop_NTPase"/>
</dbReference>
<dbReference type="GO" id="GO:0005737">
    <property type="term" value="C:cytoplasm"/>
    <property type="evidence" value="ECO:0007669"/>
    <property type="project" value="TreeGrafter"/>
</dbReference>
<dbReference type="InterPro" id="IPR002975">
    <property type="entry name" value="Fungi_Gprotein_alpha"/>
</dbReference>
<evidence type="ECO:0000256" key="10">
    <source>
        <dbReference type="ARBA" id="ARBA00023224"/>
    </source>
</evidence>
<evidence type="ECO:0000256" key="14">
    <source>
        <dbReference type="SAM" id="Coils"/>
    </source>
</evidence>
<feature type="binding site" evidence="12">
    <location>
        <begin position="268"/>
        <end position="271"/>
    </location>
    <ligand>
        <name>GTP</name>
        <dbReference type="ChEBI" id="CHEBI:37565"/>
    </ligand>
</feature>
<dbReference type="InterPro" id="IPR001019">
    <property type="entry name" value="Gprotein_alpha_su"/>
</dbReference>
<evidence type="ECO:0000256" key="12">
    <source>
        <dbReference type="PIRSR" id="PIRSR601019-1"/>
    </source>
</evidence>
<dbReference type="STRING" id="71784.A0A1Y2BGT5"/>
<dbReference type="SUPFAM" id="SSF52540">
    <property type="entry name" value="P-loop containing nucleoside triphosphate hydrolases"/>
    <property type="match status" value="1"/>
</dbReference>
<dbReference type="SMART" id="SM00275">
    <property type="entry name" value="G_alpha"/>
    <property type="match status" value="1"/>
</dbReference>
<feature type="coiled-coil region" evidence="14">
    <location>
        <begin position="13"/>
        <end position="40"/>
    </location>
</feature>
<feature type="binding site" evidence="12">
    <location>
        <begin position="199"/>
        <end position="203"/>
    </location>
    <ligand>
        <name>GTP</name>
        <dbReference type="ChEBI" id="CHEBI:37565"/>
    </ligand>
</feature>
<proteinExistence type="inferred from homology"/>
<dbReference type="PANTHER" id="PTHR10218">
    <property type="entry name" value="GTP-BINDING PROTEIN ALPHA SUBUNIT"/>
    <property type="match status" value="1"/>
</dbReference>
<keyword evidence="7 13" id="KW-0460">Magnesium</keyword>
<comment type="similarity">
    <text evidence="2">Belongs to the G-alpha family. G(q) subfamily.</text>
</comment>
<dbReference type="GO" id="GO:0003924">
    <property type="term" value="F:GTPase activity"/>
    <property type="evidence" value="ECO:0007669"/>
    <property type="project" value="InterPro"/>
</dbReference>
<keyword evidence="16" id="KW-1185">Reference proteome</keyword>
<feature type="binding site" evidence="12">
    <location>
        <position position="324"/>
    </location>
    <ligand>
        <name>GTP</name>
        <dbReference type="ChEBI" id="CHEBI:37565"/>
    </ligand>
</feature>
<dbReference type="SUPFAM" id="SSF47895">
    <property type="entry name" value="Transducin (alpha subunit), insertion domain"/>
    <property type="match status" value="1"/>
</dbReference>
<evidence type="ECO:0000256" key="4">
    <source>
        <dbReference type="ARBA" id="ARBA00022723"/>
    </source>
</evidence>
<accession>A0A1Y2BGT5</accession>
<evidence type="ECO:0000256" key="2">
    <source>
        <dbReference type="ARBA" id="ARBA00007976"/>
    </source>
</evidence>
<dbReference type="GO" id="GO:0046872">
    <property type="term" value="F:metal ion binding"/>
    <property type="evidence" value="ECO:0007669"/>
    <property type="project" value="UniProtKB-KW"/>
</dbReference>
<dbReference type="Gene3D" id="1.10.400.10">
    <property type="entry name" value="GI Alpha 1, domain 2-like"/>
    <property type="match status" value="1"/>
</dbReference>
<dbReference type="Proteomes" id="UP000193986">
    <property type="component" value="Unassembled WGS sequence"/>
</dbReference>
<keyword evidence="10" id="KW-0807">Transducer</keyword>
<dbReference type="GO" id="GO:0005834">
    <property type="term" value="C:heterotrimeric G-protein complex"/>
    <property type="evidence" value="ECO:0007669"/>
    <property type="project" value="InterPro"/>
</dbReference>
<evidence type="ECO:0000256" key="6">
    <source>
        <dbReference type="ARBA" id="ARBA00022801"/>
    </source>
</evidence>
<feature type="binding site" evidence="12">
    <location>
        <begin position="174"/>
        <end position="180"/>
    </location>
    <ligand>
        <name>GTP</name>
        <dbReference type="ChEBI" id="CHEBI:37565"/>
    </ligand>
</feature>
<comment type="caution">
    <text evidence="15">The sequence shown here is derived from an EMBL/GenBank/DDBJ whole genome shotgun (WGS) entry which is preliminary data.</text>
</comment>
<keyword evidence="5 12" id="KW-0547">Nucleotide-binding</keyword>
<dbReference type="GO" id="GO:0032502">
    <property type="term" value="P:developmental process"/>
    <property type="evidence" value="ECO:0007669"/>
    <property type="project" value="UniProtKB-ARBA"/>
</dbReference>
<sequence length="362" mass="41036">MGCSQSVEDSAAKARNQEIEEQLKRDRANLKNEIKMLLLGAGESGKSTVLKQMRLIYNRPYDAEERDSYREIVYSNTVQSMRVLLEGVALMGVAIEPSNQSRWDAIMSAPTSIEGDVLAPELADAVKGLWQDEGIKKAFIRRNELQLNDSAPYYFDAITRIAHPSYMPSDQDILRARVKTTGITETHFKIGELTYKLFDVGGQRSERRKWLNIFDSVTALVFLIAISEYDQNLYEDETVNRMMEAMTLFESVANSRWFTKTSIILFLNKIDLFRVKIQNSPLNRTFPEYRGGNNYDAACAFLLEKFVGLNKNPSKSIYAHYTDATDTRALSFVISAINDVIIQSKTSKADAELVNLRDCGLL</sequence>
<dbReference type="PANTHER" id="PTHR10218:SF302">
    <property type="entry name" value="GUANINE NUCLEOTIDE-BINDING PROTEIN ALPHA-5 SUBUNIT"/>
    <property type="match status" value="1"/>
</dbReference>
<evidence type="ECO:0000313" key="16">
    <source>
        <dbReference type="Proteomes" id="UP000193986"/>
    </source>
</evidence>
<evidence type="ECO:0000256" key="13">
    <source>
        <dbReference type="PIRSR" id="PIRSR601019-2"/>
    </source>
</evidence>
<keyword evidence="4 13" id="KW-0479">Metal-binding</keyword>
<feature type="binding site" evidence="12">
    <location>
        <begin position="149"/>
        <end position="150"/>
    </location>
    <ligand>
        <name>GTP</name>
        <dbReference type="ChEBI" id="CHEBI:37565"/>
    </ligand>
</feature>
<dbReference type="CDD" id="cd00066">
    <property type="entry name" value="G-alpha"/>
    <property type="match status" value="1"/>
</dbReference>
<feature type="binding site" evidence="12">
    <location>
        <begin position="43"/>
        <end position="48"/>
    </location>
    <ligand>
        <name>GTP</name>
        <dbReference type="ChEBI" id="CHEBI:37565"/>
    </ligand>
</feature>
<dbReference type="EMBL" id="MCFC01000004">
    <property type="protein sequence ID" value="ORY34018.1"/>
    <property type="molecule type" value="Genomic_DNA"/>
</dbReference>
<keyword evidence="6" id="KW-0378">Hydrolase</keyword>
<evidence type="ECO:0000256" key="3">
    <source>
        <dbReference type="ARBA" id="ARBA00022707"/>
    </source>
</evidence>
<evidence type="ECO:0000256" key="5">
    <source>
        <dbReference type="ARBA" id="ARBA00022741"/>
    </source>
</evidence>
<protein>
    <submittedName>
        <fullName evidence="15">Heterotrimeric G protein alpha subunit B</fullName>
    </submittedName>
</protein>
<keyword evidence="14" id="KW-0175">Coiled coil</keyword>
<evidence type="ECO:0000256" key="9">
    <source>
        <dbReference type="ARBA" id="ARBA00023139"/>
    </source>
</evidence>
<dbReference type="Gene3D" id="3.40.50.300">
    <property type="entry name" value="P-loop containing nucleotide triphosphate hydrolases"/>
    <property type="match status" value="1"/>
</dbReference>
<dbReference type="FunFam" id="3.40.50.300:FF:000051">
    <property type="entry name" value="Guanine nucleotide-binding protein subunit alpha"/>
    <property type="match status" value="1"/>
</dbReference>
<comment type="cofactor">
    <cofactor evidence="1">
        <name>Mg(2+)</name>
        <dbReference type="ChEBI" id="CHEBI:18420"/>
    </cofactor>
</comment>
<dbReference type="InParanoid" id="A0A1Y2BGT5"/>
<dbReference type="GO" id="GO:0031683">
    <property type="term" value="F:G-protein beta/gamma-subunit complex binding"/>
    <property type="evidence" value="ECO:0007669"/>
    <property type="project" value="InterPro"/>
</dbReference>
<reference evidence="15 16" key="1">
    <citation type="submission" date="2016-07" db="EMBL/GenBank/DDBJ databases">
        <title>Pervasive Adenine N6-methylation of Active Genes in Fungi.</title>
        <authorList>
            <consortium name="DOE Joint Genome Institute"/>
            <person name="Mondo S.J."/>
            <person name="Dannebaum R.O."/>
            <person name="Kuo R.C."/>
            <person name="Labutti K."/>
            <person name="Haridas S."/>
            <person name="Kuo A."/>
            <person name="Salamov A."/>
            <person name="Ahrendt S.R."/>
            <person name="Lipzen A."/>
            <person name="Sullivan W."/>
            <person name="Andreopoulos W.B."/>
            <person name="Clum A."/>
            <person name="Lindquist E."/>
            <person name="Daum C."/>
            <person name="Ramamoorthy G.K."/>
            <person name="Gryganskyi A."/>
            <person name="Culley D."/>
            <person name="Magnuson J.K."/>
            <person name="James T.Y."/>
            <person name="O'Malley M.A."/>
            <person name="Stajich J.E."/>
            <person name="Spatafora J.W."/>
            <person name="Visel A."/>
            <person name="Grigoriev I.V."/>
        </authorList>
    </citation>
    <scope>NUCLEOTIDE SEQUENCE [LARGE SCALE GENOMIC DNA]</scope>
    <source>
        <strain evidence="15 16">68-887.2</strain>
    </source>
</reference>
<evidence type="ECO:0000256" key="11">
    <source>
        <dbReference type="ARBA" id="ARBA00023288"/>
    </source>
</evidence>
<dbReference type="OrthoDB" id="5817230at2759"/>
<dbReference type="InterPro" id="IPR011025">
    <property type="entry name" value="GproteinA_insert"/>
</dbReference>
<gene>
    <name evidence="15" type="ORF">BCR39DRAFT_563758</name>
</gene>
<dbReference type="PRINTS" id="PR00318">
    <property type="entry name" value="GPROTEINA"/>
</dbReference>
<feature type="binding site" evidence="13">
    <location>
        <position position="180"/>
    </location>
    <ligand>
        <name>Mg(2+)</name>
        <dbReference type="ChEBI" id="CHEBI:18420"/>
    </ligand>
</feature>
<dbReference type="FunCoup" id="A0A1Y2BGT5">
    <property type="interactions" value="97"/>
</dbReference>
<evidence type="ECO:0000256" key="7">
    <source>
        <dbReference type="ARBA" id="ARBA00022842"/>
    </source>
</evidence>
<dbReference type="GO" id="GO:0005525">
    <property type="term" value="F:GTP binding"/>
    <property type="evidence" value="ECO:0007669"/>
    <property type="project" value="UniProtKB-KW"/>
</dbReference>
<evidence type="ECO:0000256" key="1">
    <source>
        <dbReference type="ARBA" id="ARBA00001946"/>
    </source>
</evidence>
<name>A0A1Y2BGT5_9TREE</name>
<dbReference type="PROSITE" id="PS51882">
    <property type="entry name" value="G_ALPHA"/>
    <property type="match status" value="1"/>
</dbReference>
<dbReference type="PRINTS" id="PR01241">
    <property type="entry name" value="GPROTEINAFNG"/>
</dbReference>
<dbReference type="GO" id="GO:0000750">
    <property type="term" value="P:pheromone-dependent signal transduction involved in conjugation with cellular fusion"/>
    <property type="evidence" value="ECO:0007669"/>
    <property type="project" value="TreeGrafter"/>
</dbReference>
<keyword evidence="3" id="KW-0519">Myristate</keyword>
<dbReference type="FunFam" id="1.10.400.10:FF:000007">
    <property type="entry name" value="Guanine nucleotide-binding protein subunit alpha"/>
    <property type="match status" value="1"/>
</dbReference>
<keyword evidence="9" id="KW-0564">Palmitate</keyword>
<keyword evidence="11" id="KW-0449">Lipoprotein</keyword>
<feature type="binding site" evidence="13">
    <location>
        <position position="47"/>
    </location>
    <ligand>
        <name>Mg(2+)</name>
        <dbReference type="ChEBI" id="CHEBI:18420"/>
    </ligand>
</feature>
<dbReference type="GO" id="GO:0001664">
    <property type="term" value="F:G protein-coupled receptor binding"/>
    <property type="evidence" value="ECO:0007669"/>
    <property type="project" value="InterPro"/>
</dbReference>
<dbReference type="GO" id="GO:0007186">
    <property type="term" value="P:G protein-coupled receptor signaling pathway"/>
    <property type="evidence" value="ECO:0007669"/>
    <property type="project" value="InterPro"/>
</dbReference>
<dbReference type="Pfam" id="PF00503">
    <property type="entry name" value="G-alpha"/>
    <property type="match status" value="1"/>
</dbReference>
<keyword evidence="8 12" id="KW-0342">GTP-binding</keyword>
<dbReference type="AlphaFoldDB" id="A0A1Y2BGT5"/>
<evidence type="ECO:0000313" key="15">
    <source>
        <dbReference type="EMBL" id="ORY34018.1"/>
    </source>
</evidence>
<evidence type="ECO:0000256" key="8">
    <source>
        <dbReference type="ARBA" id="ARBA00023134"/>
    </source>
</evidence>
<organism evidence="15 16">
    <name type="scientific">Naematelia encephala</name>
    <dbReference type="NCBI Taxonomy" id="71784"/>
    <lineage>
        <taxon>Eukaryota</taxon>
        <taxon>Fungi</taxon>
        <taxon>Dikarya</taxon>
        <taxon>Basidiomycota</taxon>
        <taxon>Agaricomycotina</taxon>
        <taxon>Tremellomycetes</taxon>
        <taxon>Tremellales</taxon>
        <taxon>Naemateliaceae</taxon>
        <taxon>Naematelia</taxon>
    </lineage>
</organism>